<evidence type="ECO:0000256" key="1">
    <source>
        <dbReference type="SAM" id="MobiDB-lite"/>
    </source>
</evidence>
<feature type="transmembrane region" description="Helical" evidence="2">
    <location>
        <begin position="16"/>
        <end position="34"/>
    </location>
</feature>
<feature type="compositionally biased region" description="Basic residues" evidence="1">
    <location>
        <begin position="85"/>
        <end position="99"/>
    </location>
</feature>
<gene>
    <name evidence="3" type="ORF">CANARDRAFT_26414</name>
</gene>
<feature type="compositionally biased region" description="Acidic residues" evidence="1">
    <location>
        <begin position="152"/>
        <end position="161"/>
    </location>
</feature>
<dbReference type="EMBL" id="KV453847">
    <property type="protein sequence ID" value="ODV88259.1"/>
    <property type="molecule type" value="Genomic_DNA"/>
</dbReference>
<sequence length="161" mass="17918">MDRMATNYFTTPQRKLIGYIIFICLFALVILQCIPESEHESSYEIDFPDQYTKQGRTAVHDIDSLANTEHVDYEDVDTSTSSSKSKSKSKSKAKAKAKSSSKSDNSVKKGSNKNSLNDEFDTDFDQMLNEKTLKVKDQSKKAAAANAVVAGNEDEDEEAEV</sequence>
<evidence type="ECO:0000256" key="2">
    <source>
        <dbReference type="SAM" id="Phobius"/>
    </source>
</evidence>
<dbReference type="AlphaFoldDB" id="A0A1E4T950"/>
<feature type="compositionally biased region" description="Low complexity" evidence="1">
    <location>
        <begin position="100"/>
        <end position="115"/>
    </location>
</feature>
<evidence type="ECO:0000313" key="4">
    <source>
        <dbReference type="Proteomes" id="UP000094801"/>
    </source>
</evidence>
<dbReference type="Proteomes" id="UP000094801">
    <property type="component" value="Unassembled WGS sequence"/>
</dbReference>
<keyword evidence="2" id="KW-1133">Transmembrane helix</keyword>
<feature type="region of interest" description="Disordered" evidence="1">
    <location>
        <begin position="69"/>
        <end position="161"/>
    </location>
</feature>
<organism evidence="3 4">
    <name type="scientific">[Candida] arabinofermentans NRRL YB-2248</name>
    <dbReference type="NCBI Taxonomy" id="983967"/>
    <lineage>
        <taxon>Eukaryota</taxon>
        <taxon>Fungi</taxon>
        <taxon>Dikarya</taxon>
        <taxon>Ascomycota</taxon>
        <taxon>Saccharomycotina</taxon>
        <taxon>Pichiomycetes</taxon>
        <taxon>Pichiales</taxon>
        <taxon>Pichiaceae</taxon>
        <taxon>Ogataea</taxon>
        <taxon>Ogataea/Candida clade</taxon>
    </lineage>
</organism>
<feature type="compositionally biased region" description="Basic and acidic residues" evidence="1">
    <location>
        <begin position="131"/>
        <end position="140"/>
    </location>
</feature>
<accession>A0A1E4T950</accession>
<proteinExistence type="predicted"/>
<keyword evidence="2" id="KW-0472">Membrane</keyword>
<dbReference type="OrthoDB" id="3997851at2759"/>
<protein>
    <submittedName>
        <fullName evidence="3">Uncharacterized protein</fullName>
    </submittedName>
</protein>
<evidence type="ECO:0000313" key="3">
    <source>
        <dbReference type="EMBL" id="ODV88259.1"/>
    </source>
</evidence>
<reference evidence="4" key="1">
    <citation type="submission" date="2016-04" db="EMBL/GenBank/DDBJ databases">
        <title>Comparative genomics of biotechnologically important yeasts.</title>
        <authorList>
            <consortium name="DOE Joint Genome Institute"/>
            <person name="Riley R."/>
            <person name="Haridas S."/>
            <person name="Wolfe K.H."/>
            <person name="Lopes M.R."/>
            <person name="Hittinger C.T."/>
            <person name="Goker M."/>
            <person name="Salamov A."/>
            <person name="Wisecaver J."/>
            <person name="Long T.M."/>
            <person name="Aerts A.L."/>
            <person name="Barry K."/>
            <person name="Choi C."/>
            <person name="Clum A."/>
            <person name="Coughlan A.Y."/>
            <person name="Deshpande S."/>
            <person name="Douglass A.P."/>
            <person name="Hanson S.J."/>
            <person name="Klenk H.-P."/>
            <person name="Labutti K."/>
            <person name="Lapidus A."/>
            <person name="Lindquist E."/>
            <person name="Lipzen A."/>
            <person name="Meier-Kolthoff J.P."/>
            <person name="Ohm R.A."/>
            <person name="Otillar R.P."/>
            <person name="Pangilinan J."/>
            <person name="Peng Y."/>
            <person name="Rokas A."/>
            <person name="Rosa C.A."/>
            <person name="Scheuner C."/>
            <person name="Sibirny A.A."/>
            <person name="Slot J.C."/>
            <person name="Stielow J.B."/>
            <person name="Sun H."/>
            <person name="Kurtzman C.P."/>
            <person name="Blackwell M."/>
            <person name="Grigoriev I.V."/>
            <person name="Jeffries T.W."/>
        </authorList>
    </citation>
    <scope>NUCLEOTIDE SEQUENCE [LARGE SCALE GENOMIC DNA]</scope>
    <source>
        <strain evidence="4">NRRL YB-2248</strain>
    </source>
</reference>
<name>A0A1E4T950_9ASCO</name>
<keyword evidence="4" id="KW-1185">Reference proteome</keyword>
<keyword evidence="2" id="KW-0812">Transmembrane</keyword>